<protein>
    <recommendedName>
        <fullName evidence="6">GtrA/DPMS transmembrane domain-containing protein</fullName>
    </recommendedName>
</protein>
<feature type="transmembrane region" description="Helical" evidence="5">
    <location>
        <begin position="97"/>
        <end position="117"/>
    </location>
</feature>
<dbReference type="EMBL" id="JANFWR010000012">
    <property type="protein sequence ID" value="MCW0399552.1"/>
    <property type="molecule type" value="Genomic_DNA"/>
</dbReference>
<feature type="transmembrane region" description="Helical" evidence="5">
    <location>
        <begin position="68"/>
        <end position="85"/>
    </location>
</feature>
<dbReference type="RefSeq" id="WP_170268134.1">
    <property type="nucleotide sequence ID" value="NZ_JANFWR010000012.1"/>
</dbReference>
<feature type="transmembrane region" description="Helical" evidence="5">
    <location>
        <begin position="28"/>
        <end position="48"/>
    </location>
</feature>
<sequence>MYAGFAAISILANIGTQALCVYLYRGPYYLPLSMCAGTATGLISKYLLDKYFIFSHKSEDLGAEATTFVLYLAMGLITTIIFWGTEALFQVAFKSDAMRYVGGVIGLCFGYTLKYWLDKKFVFNNDRSRH</sequence>
<proteinExistence type="predicted"/>
<keyword evidence="3 5" id="KW-1133">Transmembrane helix</keyword>
<evidence type="ECO:0000256" key="4">
    <source>
        <dbReference type="ARBA" id="ARBA00023136"/>
    </source>
</evidence>
<organism evidence="7 8">
    <name type="scientific">Xanthomonas sacchari</name>
    <dbReference type="NCBI Taxonomy" id="56458"/>
    <lineage>
        <taxon>Bacteria</taxon>
        <taxon>Pseudomonadati</taxon>
        <taxon>Pseudomonadota</taxon>
        <taxon>Gammaproteobacteria</taxon>
        <taxon>Lysobacterales</taxon>
        <taxon>Lysobacteraceae</taxon>
        <taxon>Xanthomonas</taxon>
    </lineage>
</organism>
<dbReference type="NCBIfam" id="NF037976">
    <property type="entry name" value="gtrA_1"/>
    <property type="match status" value="1"/>
</dbReference>
<comment type="subcellular location">
    <subcellularLocation>
        <location evidence="1">Membrane</location>
        <topology evidence="1">Multi-pass membrane protein</topology>
    </subcellularLocation>
</comment>
<dbReference type="Proteomes" id="UP001320843">
    <property type="component" value="Unassembled WGS sequence"/>
</dbReference>
<comment type="caution">
    <text evidence="7">The sequence shown here is derived from an EMBL/GenBank/DDBJ whole genome shotgun (WGS) entry which is preliminary data.</text>
</comment>
<evidence type="ECO:0000313" key="7">
    <source>
        <dbReference type="EMBL" id="MCW0399552.1"/>
    </source>
</evidence>
<evidence type="ECO:0000256" key="1">
    <source>
        <dbReference type="ARBA" id="ARBA00004141"/>
    </source>
</evidence>
<keyword evidence="2 5" id="KW-0812">Transmembrane</keyword>
<evidence type="ECO:0000259" key="6">
    <source>
        <dbReference type="Pfam" id="PF04138"/>
    </source>
</evidence>
<feature type="domain" description="GtrA/DPMS transmembrane" evidence="6">
    <location>
        <begin position="2"/>
        <end position="123"/>
    </location>
</feature>
<keyword evidence="8" id="KW-1185">Reference proteome</keyword>
<evidence type="ECO:0000313" key="8">
    <source>
        <dbReference type="Proteomes" id="UP001320843"/>
    </source>
</evidence>
<reference evidence="7 8" key="1">
    <citation type="submission" date="2022-06" db="EMBL/GenBank/DDBJ databases">
        <title>Dynamics of rice microbiomes reveals core vertical transmitted seed endophytes.</title>
        <authorList>
            <person name="Liao K."/>
            <person name="Zhang X."/>
        </authorList>
    </citation>
    <scope>NUCLEOTIDE SEQUENCE [LARGE SCALE GENOMIC DNA]</scope>
    <source>
        <strain evidence="7 8">YT10-10-1</strain>
    </source>
</reference>
<name>A0ABT3DVM9_9XANT</name>
<dbReference type="InterPro" id="IPR007267">
    <property type="entry name" value="GtrA_DPMS_TM"/>
</dbReference>
<evidence type="ECO:0000256" key="2">
    <source>
        <dbReference type="ARBA" id="ARBA00022692"/>
    </source>
</evidence>
<evidence type="ECO:0000256" key="3">
    <source>
        <dbReference type="ARBA" id="ARBA00022989"/>
    </source>
</evidence>
<accession>A0ABT3DVM9</accession>
<gene>
    <name evidence="7" type="ORF">NB700_002108</name>
</gene>
<dbReference type="Pfam" id="PF04138">
    <property type="entry name" value="GtrA_DPMS_TM"/>
    <property type="match status" value="1"/>
</dbReference>
<evidence type="ECO:0000256" key="5">
    <source>
        <dbReference type="SAM" id="Phobius"/>
    </source>
</evidence>
<keyword evidence="4 5" id="KW-0472">Membrane</keyword>